<dbReference type="PANTHER" id="PTHR11271">
    <property type="entry name" value="GUANINE DEAMINASE"/>
    <property type="match status" value="1"/>
</dbReference>
<dbReference type="Gene3D" id="2.30.40.10">
    <property type="entry name" value="Urease, subunit C, domain 1"/>
    <property type="match status" value="1"/>
</dbReference>
<feature type="domain" description="Amidohydrolase-related" evidence="5">
    <location>
        <begin position="6"/>
        <end position="238"/>
    </location>
</feature>
<dbReference type="SUPFAM" id="SSF51556">
    <property type="entry name" value="Metallo-dependent hydrolases"/>
    <property type="match status" value="1"/>
</dbReference>
<dbReference type="GO" id="GO:0005829">
    <property type="term" value="C:cytosol"/>
    <property type="evidence" value="ECO:0007669"/>
    <property type="project" value="TreeGrafter"/>
</dbReference>
<dbReference type="Gene3D" id="3.20.20.140">
    <property type="entry name" value="Metal-dependent hydrolases"/>
    <property type="match status" value="1"/>
</dbReference>
<comment type="cofactor">
    <cofactor evidence="1">
        <name>Zn(2+)</name>
        <dbReference type="ChEBI" id="CHEBI:29105"/>
    </cofactor>
</comment>
<sequence>EGRYERTRPVITPRFIPSCSTRLLEALGEIRREYGTAVQSHLSENRSEVELVGRLHPEARFYGEAYDRFALFGGKGCPTVMAHCVLSEQPELELIRERGVYIAHCPASNMNVSSGIAPVRRFLDMGLHVGLGSDVAGGTVTSIFRAMADAIQVSKLRWRLVDEGLRALTVPEAFWLGTAGGGELFGTGSFRPGLEFDAIVIDSSRYDPDKRGDLAERLERCIYLSDDRDIEHKVVKGTQLF</sequence>
<evidence type="ECO:0000256" key="2">
    <source>
        <dbReference type="ARBA" id="ARBA00022723"/>
    </source>
</evidence>
<dbReference type="Pfam" id="PF01979">
    <property type="entry name" value="Amidohydro_1"/>
    <property type="match status" value="1"/>
</dbReference>
<dbReference type="EMBL" id="DVJS01000153">
    <property type="protein sequence ID" value="HIS97552.1"/>
    <property type="molecule type" value="Genomic_DNA"/>
</dbReference>
<organism evidence="6 7">
    <name type="scientific">Candidatus Scatomorpha pullistercoris</name>
    <dbReference type="NCBI Taxonomy" id="2840929"/>
    <lineage>
        <taxon>Bacteria</taxon>
        <taxon>Bacillati</taxon>
        <taxon>Bacillota</taxon>
        <taxon>Clostridia</taxon>
        <taxon>Eubacteriales</taxon>
        <taxon>Candidatus Scatomorpha</taxon>
    </lineage>
</organism>
<evidence type="ECO:0000256" key="1">
    <source>
        <dbReference type="ARBA" id="ARBA00001947"/>
    </source>
</evidence>
<evidence type="ECO:0000313" key="6">
    <source>
        <dbReference type="EMBL" id="HIS97552.1"/>
    </source>
</evidence>
<dbReference type="GO" id="GO:0008892">
    <property type="term" value="F:guanine deaminase activity"/>
    <property type="evidence" value="ECO:0007669"/>
    <property type="project" value="TreeGrafter"/>
</dbReference>
<evidence type="ECO:0000256" key="4">
    <source>
        <dbReference type="ARBA" id="ARBA00022833"/>
    </source>
</evidence>
<name>A0A9D1G5V2_9FIRM</name>
<reference evidence="6" key="2">
    <citation type="journal article" date="2021" name="PeerJ">
        <title>Extensive microbial diversity within the chicken gut microbiome revealed by metagenomics and culture.</title>
        <authorList>
            <person name="Gilroy R."/>
            <person name="Ravi A."/>
            <person name="Getino M."/>
            <person name="Pursley I."/>
            <person name="Horton D.L."/>
            <person name="Alikhan N.F."/>
            <person name="Baker D."/>
            <person name="Gharbi K."/>
            <person name="Hall N."/>
            <person name="Watson M."/>
            <person name="Adriaenssens E.M."/>
            <person name="Foster-Nyarko E."/>
            <person name="Jarju S."/>
            <person name="Secka A."/>
            <person name="Antonio M."/>
            <person name="Oren A."/>
            <person name="Chaudhuri R.R."/>
            <person name="La Ragione R."/>
            <person name="Hildebrand F."/>
            <person name="Pallen M.J."/>
        </authorList>
    </citation>
    <scope>NUCLEOTIDE SEQUENCE</scope>
    <source>
        <strain evidence="6">ChiHecec3B27-6122</strain>
    </source>
</reference>
<dbReference type="Proteomes" id="UP000886876">
    <property type="component" value="Unassembled WGS sequence"/>
</dbReference>
<dbReference type="InterPro" id="IPR006680">
    <property type="entry name" value="Amidohydro-rel"/>
</dbReference>
<accession>A0A9D1G5V2</accession>
<evidence type="ECO:0000313" key="7">
    <source>
        <dbReference type="Proteomes" id="UP000886876"/>
    </source>
</evidence>
<dbReference type="GO" id="GO:0046098">
    <property type="term" value="P:guanine metabolic process"/>
    <property type="evidence" value="ECO:0007669"/>
    <property type="project" value="TreeGrafter"/>
</dbReference>
<proteinExistence type="predicted"/>
<dbReference type="InterPro" id="IPR032466">
    <property type="entry name" value="Metal_Hydrolase"/>
</dbReference>
<evidence type="ECO:0000256" key="3">
    <source>
        <dbReference type="ARBA" id="ARBA00022801"/>
    </source>
</evidence>
<dbReference type="AlphaFoldDB" id="A0A9D1G5V2"/>
<keyword evidence="3" id="KW-0378">Hydrolase</keyword>
<protein>
    <submittedName>
        <fullName evidence="6">Amidohydrolase family protein</fullName>
    </submittedName>
</protein>
<dbReference type="GO" id="GO:0008270">
    <property type="term" value="F:zinc ion binding"/>
    <property type="evidence" value="ECO:0007669"/>
    <property type="project" value="TreeGrafter"/>
</dbReference>
<dbReference type="InterPro" id="IPR051607">
    <property type="entry name" value="Metallo-dep_hydrolases"/>
</dbReference>
<feature type="non-terminal residue" evidence="6">
    <location>
        <position position="1"/>
    </location>
</feature>
<keyword evidence="2" id="KW-0479">Metal-binding</keyword>
<gene>
    <name evidence="6" type="ORF">IAD42_06200</name>
</gene>
<dbReference type="PANTHER" id="PTHR11271:SF6">
    <property type="entry name" value="GUANINE DEAMINASE"/>
    <property type="match status" value="1"/>
</dbReference>
<reference evidence="6" key="1">
    <citation type="submission" date="2020-10" db="EMBL/GenBank/DDBJ databases">
        <authorList>
            <person name="Gilroy R."/>
        </authorList>
    </citation>
    <scope>NUCLEOTIDE SEQUENCE</scope>
    <source>
        <strain evidence="6">ChiHecec3B27-6122</strain>
    </source>
</reference>
<dbReference type="InterPro" id="IPR011059">
    <property type="entry name" value="Metal-dep_hydrolase_composite"/>
</dbReference>
<keyword evidence="4" id="KW-0862">Zinc</keyword>
<evidence type="ECO:0000259" key="5">
    <source>
        <dbReference type="Pfam" id="PF01979"/>
    </source>
</evidence>
<comment type="caution">
    <text evidence="6">The sequence shown here is derived from an EMBL/GenBank/DDBJ whole genome shotgun (WGS) entry which is preliminary data.</text>
</comment>